<dbReference type="Proteomes" id="UP001064206">
    <property type="component" value="Chromosome"/>
</dbReference>
<organism evidence="1 2">
    <name type="scientific">Raoultella ornithinolytica</name>
    <name type="common">Klebsiella ornithinolytica</name>
    <dbReference type="NCBI Taxonomy" id="54291"/>
    <lineage>
        <taxon>Bacteria</taxon>
        <taxon>Pseudomonadati</taxon>
        <taxon>Pseudomonadota</taxon>
        <taxon>Gammaproteobacteria</taxon>
        <taxon>Enterobacterales</taxon>
        <taxon>Enterobacteriaceae</taxon>
        <taxon>Klebsiella/Raoultella group</taxon>
        <taxon>Raoultella</taxon>
    </lineage>
</organism>
<reference evidence="1" key="1">
    <citation type="submission" date="2022-09" db="EMBL/GenBank/DDBJ databases">
        <title>Multidrug resistance Raoultella ornithinolytica Strain MQB_Silv_108.</title>
        <authorList>
            <person name="Quintela-Baluja M."/>
        </authorList>
    </citation>
    <scope>NUCLEOTIDE SEQUENCE</scope>
    <source>
        <strain evidence="1">MQB_Silv_108</strain>
    </source>
</reference>
<protein>
    <submittedName>
        <fullName evidence="1">Uncharacterized protein</fullName>
    </submittedName>
</protein>
<dbReference type="AlphaFoldDB" id="A0A9Q9J7R7"/>
<gene>
    <name evidence="1" type="ORF">N2J37_18105</name>
</gene>
<evidence type="ECO:0000313" key="2">
    <source>
        <dbReference type="Proteomes" id="UP001064206"/>
    </source>
</evidence>
<accession>A0A9Q9J7R7</accession>
<evidence type="ECO:0000313" key="1">
    <source>
        <dbReference type="EMBL" id="UXE36464.1"/>
    </source>
</evidence>
<dbReference type="EMBL" id="CP104450">
    <property type="protein sequence ID" value="UXE36464.1"/>
    <property type="molecule type" value="Genomic_DNA"/>
</dbReference>
<dbReference type="RefSeq" id="WP_260990226.1">
    <property type="nucleotide sequence ID" value="NZ_CP104450.1"/>
</dbReference>
<sequence length="51" mass="5936">MKEKKNTAFGVRLNDRHVELLDSLISEGKAKNRNGAVQYVLNMYQIKEEKK</sequence>
<name>A0A9Q9J7R7_RAOOR</name>
<proteinExistence type="predicted"/>